<dbReference type="InterPro" id="IPR020103">
    <property type="entry name" value="PsdUridine_synth_cat_dom_sf"/>
</dbReference>
<dbReference type="PANTHER" id="PTHR21600:SF44">
    <property type="entry name" value="RIBOSOMAL LARGE SUBUNIT PSEUDOURIDINE SYNTHASE D"/>
    <property type="match status" value="1"/>
</dbReference>
<dbReference type="InterPro" id="IPR036986">
    <property type="entry name" value="S4_RNA-bd_sf"/>
</dbReference>
<organism evidence="7 8">
    <name type="scientific">Candidatus Comchoanobacter bicostacola</name>
    <dbReference type="NCBI Taxonomy" id="2919598"/>
    <lineage>
        <taxon>Bacteria</taxon>
        <taxon>Pseudomonadati</taxon>
        <taxon>Pseudomonadota</taxon>
        <taxon>Gammaproteobacteria</taxon>
        <taxon>Candidatus Comchoanobacterales</taxon>
        <taxon>Candidatus Comchoanobacteraceae</taxon>
        <taxon>Candidatus Comchoanobacter</taxon>
    </lineage>
</organism>
<sequence>MIKLLKSQSNMIRHTFEQDSDKERLDIAIKRHCEELSRSAIQAYIKNGSVSVNQTIITTPKHIVNTNDLIEYQFEPQVQCTDLPEARTLEKAYEDEHLVVINKPAGLTVHPGAGQNAGTLLNALLHDYPNNSDLPQAGMVHRLDKDTTGLMIVAKTLEAHTKLTAMMQKRKIKRQYLALVTGRVLQPGTIDEPLARHSHNRQKFAVHPYGRQAITHFTIAERFLHFTLLNVALETGRTHQIRVHMSHIKHAIVGDQKYKPQLKFKKGVITPEFEKIIRSFSRQALHATRLAFEHPITKNSIDVKCPTPQDLEQLLAAVRSEDEAQHGKKHQ</sequence>
<dbReference type="SMART" id="SM00363">
    <property type="entry name" value="S4"/>
    <property type="match status" value="1"/>
</dbReference>
<evidence type="ECO:0000256" key="4">
    <source>
        <dbReference type="PROSITE-ProRule" id="PRU00182"/>
    </source>
</evidence>
<reference evidence="7 8" key="1">
    <citation type="journal article" date="2022" name="Nat. Microbiol.">
        <title>The microbiome of a bacterivorous marine choanoflagellate contains a resource-demanding obligate bacterial associate.</title>
        <authorList>
            <person name="Needham D.M."/>
            <person name="Poirier C."/>
            <person name="Bachy C."/>
            <person name="George E.E."/>
            <person name="Wilken S."/>
            <person name="Yung C.C.M."/>
            <person name="Limardo A.J."/>
            <person name="Morando M."/>
            <person name="Sudek L."/>
            <person name="Malmstrom R.R."/>
            <person name="Keeling P.J."/>
            <person name="Santoro A.E."/>
            <person name="Worden A.Z."/>
        </authorList>
    </citation>
    <scope>NUCLEOTIDE SEQUENCE [LARGE SCALE GENOMIC DNA]</scope>
    <source>
        <strain evidence="7 8">Comchoano-1</strain>
    </source>
</reference>
<proteinExistence type="inferred from homology"/>
<comment type="catalytic activity">
    <reaction evidence="5">
        <text>a uridine in RNA = a pseudouridine in RNA</text>
        <dbReference type="Rhea" id="RHEA:48348"/>
        <dbReference type="Rhea" id="RHEA-COMP:12068"/>
        <dbReference type="Rhea" id="RHEA-COMP:12069"/>
        <dbReference type="ChEBI" id="CHEBI:65314"/>
        <dbReference type="ChEBI" id="CHEBI:65315"/>
    </reaction>
</comment>
<evidence type="ECO:0000313" key="7">
    <source>
        <dbReference type="EMBL" id="UTC24226.1"/>
    </source>
</evidence>
<evidence type="ECO:0000313" key="8">
    <source>
        <dbReference type="Proteomes" id="UP001055955"/>
    </source>
</evidence>
<evidence type="ECO:0000256" key="2">
    <source>
        <dbReference type="ARBA" id="ARBA00023235"/>
    </source>
</evidence>
<comment type="catalytic activity">
    <reaction evidence="3">
        <text>uridine(1911/1915/1917) in 23S rRNA = pseudouridine(1911/1915/1917) in 23S rRNA</text>
        <dbReference type="Rhea" id="RHEA:42524"/>
        <dbReference type="Rhea" id="RHEA-COMP:10097"/>
        <dbReference type="Rhea" id="RHEA-COMP:10098"/>
        <dbReference type="ChEBI" id="CHEBI:65314"/>
        <dbReference type="ChEBI" id="CHEBI:65315"/>
        <dbReference type="EC" id="5.4.99.23"/>
    </reaction>
</comment>
<dbReference type="InterPro" id="IPR050188">
    <property type="entry name" value="RluA_PseudoU_synthase"/>
</dbReference>
<dbReference type="CDD" id="cd00165">
    <property type="entry name" value="S4"/>
    <property type="match status" value="1"/>
</dbReference>
<dbReference type="Proteomes" id="UP001055955">
    <property type="component" value="Chromosome"/>
</dbReference>
<dbReference type="NCBIfam" id="TIGR00005">
    <property type="entry name" value="rluA_subfam"/>
    <property type="match status" value="1"/>
</dbReference>
<dbReference type="PROSITE" id="PS01129">
    <property type="entry name" value="PSI_RLU"/>
    <property type="match status" value="1"/>
</dbReference>
<gene>
    <name evidence="7" type="ORF">MMH89_03185</name>
</gene>
<dbReference type="InterPro" id="IPR006145">
    <property type="entry name" value="PsdUridine_synth_RsuA/RluA"/>
</dbReference>
<dbReference type="InterPro" id="IPR006225">
    <property type="entry name" value="PsdUridine_synth_RluC/D"/>
</dbReference>
<dbReference type="SUPFAM" id="SSF55174">
    <property type="entry name" value="Alpha-L RNA-binding motif"/>
    <property type="match status" value="1"/>
</dbReference>
<dbReference type="Pfam" id="PF01479">
    <property type="entry name" value="S4"/>
    <property type="match status" value="1"/>
</dbReference>
<keyword evidence="4" id="KW-0694">RNA-binding</keyword>
<keyword evidence="8" id="KW-1185">Reference proteome</keyword>
<dbReference type="EC" id="5.4.99.-" evidence="5"/>
<evidence type="ECO:0000256" key="3">
    <source>
        <dbReference type="ARBA" id="ARBA00036882"/>
    </source>
</evidence>
<accession>A0ABY5DHN6</accession>
<dbReference type="EMBL" id="CP092900">
    <property type="protein sequence ID" value="UTC24226.1"/>
    <property type="molecule type" value="Genomic_DNA"/>
</dbReference>
<dbReference type="CDD" id="cd02869">
    <property type="entry name" value="PseudoU_synth_RluA_like"/>
    <property type="match status" value="1"/>
</dbReference>
<dbReference type="Gene3D" id="3.30.2350.10">
    <property type="entry name" value="Pseudouridine synthase"/>
    <property type="match status" value="1"/>
</dbReference>
<dbReference type="InterPro" id="IPR002942">
    <property type="entry name" value="S4_RNA-bd"/>
</dbReference>
<comment type="function">
    <text evidence="5">Responsible for synthesis of pseudouridine from uracil.</text>
</comment>
<evidence type="ECO:0000256" key="1">
    <source>
        <dbReference type="ARBA" id="ARBA00010876"/>
    </source>
</evidence>
<dbReference type="SUPFAM" id="SSF55120">
    <property type="entry name" value="Pseudouridine synthase"/>
    <property type="match status" value="1"/>
</dbReference>
<feature type="domain" description="RNA-binding S4" evidence="6">
    <location>
        <begin position="23"/>
        <end position="79"/>
    </location>
</feature>
<protein>
    <recommendedName>
        <fullName evidence="5">Pseudouridine synthase</fullName>
        <ecNumber evidence="5">5.4.99.-</ecNumber>
    </recommendedName>
</protein>
<evidence type="ECO:0000259" key="6">
    <source>
        <dbReference type="SMART" id="SM00363"/>
    </source>
</evidence>
<comment type="similarity">
    <text evidence="1 5">Belongs to the pseudouridine synthase RluA family.</text>
</comment>
<dbReference type="RefSeq" id="WP_258568011.1">
    <property type="nucleotide sequence ID" value="NZ_CP092900.1"/>
</dbReference>
<name>A0ABY5DHN6_9GAMM</name>
<dbReference type="InterPro" id="IPR006224">
    <property type="entry name" value="PsdUridine_synth_RluA-like_CS"/>
</dbReference>
<dbReference type="PANTHER" id="PTHR21600">
    <property type="entry name" value="MITOCHONDRIAL RNA PSEUDOURIDINE SYNTHASE"/>
    <property type="match status" value="1"/>
</dbReference>
<evidence type="ECO:0000256" key="5">
    <source>
        <dbReference type="RuleBase" id="RU362028"/>
    </source>
</evidence>
<dbReference type="Gene3D" id="3.10.290.10">
    <property type="entry name" value="RNA-binding S4 domain"/>
    <property type="match status" value="1"/>
</dbReference>
<dbReference type="Pfam" id="PF00849">
    <property type="entry name" value="PseudoU_synth_2"/>
    <property type="match status" value="1"/>
</dbReference>
<dbReference type="PROSITE" id="PS50889">
    <property type="entry name" value="S4"/>
    <property type="match status" value="1"/>
</dbReference>
<keyword evidence="2 5" id="KW-0413">Isomerase</keyword>